<dbReference type="InterPro" id="IPR018951">
    <property type="entry name" value="Fumarase_C_C"/>
</dbReference>
<dbReference type="InterPro" id="IPR008948">
    <property type="entry name" value="L-Aspartase-like"/>
</dbReference>
<dbReference type="GO" id="GO:0016829">
    <property type="term" value="F:lyase activity"/>
    <property type="evidence" value="ECO:0007669"/>
    <property type="project" value="UniProtKB-KW"/>
</dbReference>
<dbReference type="FunFam" id="1.10.275.10:FF:000001">
    <property type="entry name" value="Fumarate hydratase, mitochondrial"/>
    <property type="match status" value="1"/>
</dbReference>
<dbReference type="InterPro" id="IPR022761">
    <property type="entry name" value="Fumarate_lyase_N"/>
</dbReference>
<dbReference type="AlphaFoldDB" id="A0A381VYX6"/>
<dbReference type="Gene3D" id="1.20.200.10">
    <property type="entry name" value="Fumarase/aspartase (Central domain)"/>
    <property type="match status" value="1"/>
</dbReference>
<protein>
    <recommendedName>
        <fullName evidence="5">Fumarate lyase N-terminal domain-containing protein</fullName>
    </recommendedName>
</protein>
<dbReference type="EMBL" id="UINC01010075">
    <property type="protein sequence ID" value="SVA44968.1"/>
    <property type="molecule type" value="Genomic_DNA"/>
</dbReference>
<evidence type="ECO:0000259" key="2">
    <source>
        <dbReference type="Pfam" id="PF00206"/>
    </source>
</evidence>
<dbReference type="Gene3D" id="1.10.40.30">
    <property type="entry name" value="Fumarase/aspartase (C-terminal domain)"/>
    <property type="match status" value="1"/>
</dbReference>
<dbReference type="SUPFAM" id="SSF48557">
    <property type="entry name" value="L-aspartase-like"/>
    <property type="match status" value="1"/>
</dbReference>
<dbReference type="PRINTS" id="PR00149">
    <property type="entry name" value="FUMRATELYASE"/>
</dbReference>
<evidence type="ECO:0000313" key="4">
    <source>
        <dbReference type="EMBL" id="SVA44968.1"/>
    </source>
</evidence>
<dbReference type="InterPro" id="IPR051546">
    <property type="entry name" value="Aspartate_Ammonia-Lyase"/>
</dbReference>
<feature type="domain" description="Fumarase C C-terminal" evidence="3">
    <location>
        <begin position="406"/>
        <end position="453"/>
    </location>
</feature>
<dbReference type="InterPro" id="IPR024083">
    <property type="entry name" value="Fumarase/histidase_N"/>
</dbReference>
<dbReference type="PANTHER" id="PTHR42696:SF2">
    <property type="entry name" value="ASPARTATE AMMONIA-LYASE"/>
    <property type="match status" value="1"/>
</dbReference>
<gene>
    <name evidence="4" type="ORF">METZ01_LOCUS97822</name>
</gene>
<dbReference type="NCBIfam" id="NF008909">
    <property type="entry name" value="PRK12273.1"/>
    <property type="match status" value="1"/>
</dbReference>
<dbReference type="Pfam" id="PF00206">
    <property type="entry name" value="Lyase_1"/>
    <property type="match status" value="1"/>
</dbReference>
<dbReference type="PANTHER" id="PTHR42696">
    <property type="entry name" value="ASPARTATE AMMONIA-LYASE"/>
    <property type="match status" value="1"/>
</dbReference>
<dbReference type="Gene3D" id="1.10.275.10">
    <property type="entry name" value="Fumarase/aspartase (N-terminal domain)"/>
    <property type="match status" value="1"/>
</dbReference>
<name>A0A381VYX6_9ZZZZ</name>
<evidence type="ECO:0008006" key="5">
    <source>
        <dbReference type="Google" id="ProtNLM"/>
    </source>
</evidence>
<dbReference type="Pfam" id="PF10415">
    <property type="entry name" value="FumaraseC_C"/>
    <property type="match status" value="1"/>
</dbReference>
<feature type="non-terminal residue" evidence="4">
    <location>
        <position position="1"/>
    </location>
</feature>
<feature type="domain" description="Fumarate lyase N-terminal" evidence="2">
    <location>
        <begin position="11"/>
        <end position="340"/>
    </location>
</feature>
<proteinExistence type="predicted"/>
<evidence type="ECO:0000259" key="3">
    <source>
        <dbReference type="Pfam" id="PF10415"/>
    </source>
</evidence>
<accession>A0A381VYX6</accession>
<keyword evidence="1" id="KW-0456">Lyase</keyword>
<dbReference type="InterPro" id="IPR000362">
    <property type="entry name" value="Fumarate_lyase_fam"/>
</dbReference>
<evidence type="ECO:0000256" key="1">
    <source>
        <dbReference type="ARBA" id="ARBA00023239"/>
    </source>
</evidence>
<dbReference type="InterPro" id="IPR020557">
    <property type="entry name" value="Fumarate_lyase_CS"/>
</dbReference>
<sequence>VKYRSDKDSLGTIKIPSDVYYGPFTGRAIKQYQVTGRKPHPYLVKSFVMIKRSAAIANMKTKALDRKRGNIIVKACDKILAGKYQDQFVVDMINSGAGTAFNMNTNEVVANVALKIMHKGLGQYKYLHPNDHVNMSQSSNDTFPTAMHVAILFAVRDMMPAIDKLIKSLGRKAKQFSSYKKVGRTHLMDALPVTLGSEFASYTTALTVARDGIASAKKELEKVALGGTAVGTGANTPKGYRNIAIKELSKISKLSLGPQRDMQYALQSRYAVANMSSALKNYSVELGKIANDIRLMASGPVAGLSELGIPAVHAGSSIMPGKVNPSLAECMNMICYSVIGNDTTVTVAAQAGQFELNVMLPVMLKAVLDSTDMLTNFLPIFSANLIDGLTADKKKLQANIEKSPVIVTLLAPKIGYQKSAELFKESMKTGKTIRELVISKKLMTKKQVDSLLS</sequence>
<dbReference type="GO" id="GO:0006099">
    <property type="term" value="P:tricarboxylic acid cycle"/>
    <property type="evidence" value="ECO:0007669"/>
    <property type="project" value="InterPro"/>
</dbReference>
<dbReference type="PROSITE" id="PS00163">
    <property type="entry name" value="FUMARATE_LYASES"/>
    <property type="match status" value="1"/>
</dbReference>
<dbReference type="FunFam" id="1.20.200.10:FF:000001">
    <property type="entry name" value="Fumarate hydratase, mitochondrial"/>
    <property type="match status" value="1"/>
</dbReference>
<reference evidence="4" key="1">
    <citation type="submission" date="2018-05" db="EMBL/GenBank/DDBJ databases">
        <authorList>
            <person name="Lanie J.A."/>
            <person name="Ng W.-L."/>
            <person name="Kazmierczak K.M."/>
            <person name="Andrzejewski T.M."/>
            <person name="Davidsen T.M."/>
            <person name="Wayne K.J."/>
            <person name="Tettelin H."/>
            <person name="Glass J.I."/>
            <person name="Rusch D."/>
            <person name="Podicherti R."/>
            <person name="Tsui H.-C.T."/>
            <person name="Winkler M.E."/>
        </authorList>
    </citation>
    <scope>NUCLEOTIDE SEQUENCE</scope>
</reference>
<organism evidence="4">
    <name type="scientific">marine metagenome</name>
    <dbReference type="NCBI Taxonomy" id="408172"/>
    <lineage>
        <taxon>unclassified sequences</taxon>
        <taxon>metagenomes</taxon>
        <taxon>ecological metagenomes</taxon>
    </lineage>
</organism>